<sequence length="255" mass="28992">MAKELLTFLANEVQKGNRPNKSFKSSSFVAVANAISKKFKVKCLPEHIDNHLKTVKNAWTNNLILGGILKMITISPTVYNTYTEICNAVHHLRFSLSSMGYYLLMIYLNRKIDMYDEMTVVVGKDVAQESGAKSFDDVEIHSHGNAINFEKKGDGDHEFVKDSNKQSTSSAPLESRKSRKRTHDDELTRQNISTQIGEVTITLQKISKSKLDVNRLYQQVMKTKGFEEDFLGRAITRFANTINLMAEHNNKKEQQ</sequence>
<evidence type="ECO:0008006" key="4">
    <source>
        <dbReference type="Google" id="ProtNLM"/>
    </source>
</evidence>
<proteinExistence type="predicted"/>
<dbReference type="AlphaFoldDB" id="A0A9Q1JHN3"/>
<evidence type="ECO:0000313" key="3">
    <source>
        <dbReference type="Proteomes" id="UP001153076"/>
    </source>
</evidence>
<keyword evidence="3" id="KW-1185">Reference proteome</keyword>
<dbReference type="Proteomes" id="UP001153076">
    <property type="component" value="Unassembled WGS sequence"/>
</dbReference>
<reference evidence="2" key="1">
    <citation type="submission" date="2022-04" db="EMBL/GenBank/DDBJ databases">
        <title>Carnegiea gigantea Genome sequencing and assembly v2.</title>
        <authorList>
            <person name="Copetti D."/>
            <person name="Sanderson M.J."/>
            <person name="Burquez A."/>
            <person name="Wojciechowski M.F."/>
        </authorList>
    </citation>
    <scope>NUCLEOTIDE SEQUENCE</scope>
    <source>
        <strain evidence="2">SGP5-SGP5p</strain>
        <tissue evidence="2">Aerial part</tissue>
    </source>
</reference>
<comment type="caution">
    <text evidence="2">The sequence shown here is derived from an EMBL/GenBank/DDBJ whole genome shotgun (WGS) entry which is preliminary data.</text>
</comment>
<dbReference type="EMBL" id="JAKOGI010003285">
    <property type="protein sequence ID" value="KAJ8420621.1"/>
    <property type="molecule type" value="Genomic_DNA"/>
</dbReference>
<name>A0A9Q1JHN3_9CARY</name>
<dbReference type="PANTHER" id="PTHR46929">
    <property type="entry name" value="EXPRESSED PROTEIN"/>
    <property type="match status" value="1"/>
</dbReference>
<accession>A0A9Q1JHN3</accession>
<dbReference type="PANTHER" id="PTHR46929:SF23">
    <property type="entry name" value="L10-INTERACTING MYB DOMAIN-CONTAINING PROTEIN-LIKE"/>
    <property type="match status" value="1"/>
</dbReference>
<feature type="compositionally biased region" description="Basic and acidic residues" evidence="1">
    <location>
        <begin position="152"/>
        <end position="164"/>
    </location>
</feature>
<organism evidence="2 3">
    <name type="scientific">Carnegiea gigantea</name>
    <dbReference type="NCBI Taxonomy" id="171969"/>
    <lineage>
        <taxon>Eukaryota</taxon>
        <taxon>Viridiplantae</taxon>
        <taxon>Streptophyta</taxon>
        <taxon>Embryophyta</taxon>
        <taxon>Tracheophyta</taxon>
        <taxon>Spermatophyta</taxon>
        <taxon>Magnoliopsida</taxon>
        <taxon>eudicotyledons</taxon>
        <taxon>Gunneridae</taxon>
        <taxon>Pentapetalae</taxon>
        <taxon>Caryophyllales</taxon>
        <taxon>Cactineae</taxon>
        <taxon>Cactaceae</taxon>
        <taxon>Cactoideae</taxon>
        <taxon>Echinocereeae</taxon>
        <taxon>Carnegiea</taxon>
    </lineage>
</organism>
<feature type="region of interest" description="Disordered" evidence="1">
    <location>
        <begin position="152"/>
        <end position="189"/>
    </location>
</feature>
<protein>
    <recommendedName>
        <fullName evidence="4">Myb/SANT-like domain-containing protein</fullName>
    </recommendedName>
</protein>
<evidence type="ECO:0000313" key="2">
    <source>
        <dbReference type="EMBL" id="KAJ8420621.1"/>
    </source>
</evidence>
<gene>
    <name evidence="2" type="ORF">Cgig2_024211</name>
</gene>
<evidence type="ECO:0000256" key="1">
    <source>
        <dbReference type="SAM" id="MobiDB-lite"/>
    </source>
</evidence>
<dbReference type="OrthoDB" id="1301570at2759"/>